<evidence type="ECO:0000256" key="1">
    <source>
        <dbReference type="SAM" id="MobiDB-lite"/>
    </source>
</evidence>
<dbReference type="Pfam" id="PF10097">
    <property type="entry name" value="DUF2335"/>
    <property type="match status" value="1"/>
</dbReference>
<feature type="region of interest" description="Disordered" evidence="1">
    <location>
        <begin position="1"/>
        <end position="35"/>
    </location>
</feature>
<dbReference type="InterPro" id="IPR019284">
    <property type="entry name" value="RP532"/>
</dbReference>
<keyword evidence="2" id="KW-0812">Transmembrane</keyword>
<gene>
    <name evidence="3" type="ORF">ENM28_03920</name>
</gene>
<accession>A0A7C5VJB7</accession>
<name>A0A7C5VJB7_9DEIN</name>
<dbReference type="EMBL" id="DRXE01000152">
    <property type="protein sequence ID" value="HHM67854.1"/>
    <property type="molecule type" value="Genomic_DNA"/>
</dbReference>
<sequence length="163" mass="18341">MSEEKDQRKETLEESSVDAPIYPEAVNLENQPPNNTKLGPVAQLAYYKGPLPDPFTFKAYGQVLPDAPDRILRMAEQEQKHRHELEKKLANTDSVGYLRGQLIAFVLTSFLVFLTYDLLKSGQSLQGYLFGGAGLVAIVLAFLRNRYTDRESSPKEKEPPNDP</sequence>
<feature type="transmembrane region" description="Helical" evidence="2">
    <location>
        <begin position="97"/>
        <end position="119"/>
    </location>
</feature>
<proteinExistence type="predicted"/>
<protein>
    <submittedName>
        <fullName evidence="3">DUF2335 domain-containing protein</fullName>
    </submittedName>
</protein>
<comment type="caution">
    <text evidence="3">The sequence shown here is derived from an EMBL/GenBank/DDBJ whole genome shotgun (WGS) entry which is preliminary data.</text>
</comment>
<reference evidence="3" key="1">
    <citation type="journal article" date="2020" name="mSystems">
        <title>Genome- and Community-Level Interaction Insights into Carbon Utilization and Element Cycling Functions of Hydrothermarchaeota in Hydrothermal Sediment.</title>
        <authorList>
            <person name="Zhou Z."/>
            <person name="Liu Y."/>
            <person name="Xu W."/>
            <person name="Pan J."/>
            <person name="Luo Z.H."/>
            <person name="Li M."/>
        </authorList>
    </citation>
    <scope>NUCLEOTIDE SEQUENCE [LARGE SCALE GENOMIC DNA]</scope>
    <source>
        <strain evidence="3">SpSt-1071</strain>
    </source>
</reference>
<feature type="transmembrane region" description="Helical" evidence="2">
    <location>
        <begin position="125"/>
        <end position="143"/>
    </location>
</feature>
<evidence type="ECO:0000313" key="3">
    <source>
        <dbReference type="EMBL" id="HHM67854.1"/>
    </source>
</evidence>
<evidence type="ECO:0000256" key="2">
    <source>
        <dbReference type="SAM" id="Phobius"/>
    </source>
</evidence>
<organism evidence="3">
    <name type="scientific">Thermus caliditerrae</name>
    <dbReference type="NCBI Taxonomy" id="1330700"/>
    <lineage>
        <taxon>Bacteria</taxon>
        <taxon>Thermotogati</taxon>
        <taxon>Deinococcota</taxon>
        <taxon>Deinococci</taxon>
        <taxon>Thermales</taxon>
        <taxon>Thermaceae</taxon>
        <taxon>Thermus</taxon>
    </lineage>
</organism>
<feature type="compositionally biased region" description="Basic and acidic residues" evidence="1">
    <location>
        <begin position="1"/>
        <end position="12"/>
    </location>
</feature>
<keyword evidence="2" id="KW-0472">Membrane</keyword>
<dbReference type="AlphaFoldDB" id="A0A7C5VJB7"/>
<keyword evidence="2" id="KW-1133">Transmembrane helix</keyword>